<dbReference type="SMART" id="SM00317">
    <property type="entry name" value="SET"/>
    <property type="match status" value="1"/>
</dbReference>
<gene>
    <name evidence="4" type="ORF">N657DRAFT_675135</name>
</gene>
<dbReference type="Gene3D" id="1.25.40.10">
    <property type="entry name" value="Tetratricopeptide repeat domain"/>
    <property type="match status" value="1"/>
</dbReference>
<dbReference type="Proteomes" id="UP001302602">
    <property type="component" value="Unassembled WGS sequence"/>
</dbReference>
<dbReference type="PANTHER" id="PTHR47332">
    <property type="entry name" value="SET DOMAIN-CONTAINING PROTEIN 5"/>
    <property type="match status" value="1"/>
</dbReference>
<dbReference type="InterPro" id="IPR001214">
    <property type="entry name" value="SET_dom"/>
</dbReference>
<name>A0AAN6TS51_9PEZI</name>
<organism evidence="4 5">
    <name type="scientific">Parathielavia appendiculata</name>
    <dbReference type="NCBI Taxonomy" id="2587402"/>
    <lineage>
        <taxon>Eukaryota</taxon>
        <taxon>Fungi</taxon>
        <taxon>Dikarya</taxon>
        <taxon>Ascomycota</taxon>
        <taxon>Pezizomycotina</taxon>
        <taxon>Sordariomycetes</taxon>
        <taxon>Sordariomycetidae</taxon>
        <taxon>Sordariales</taxon>
        <taxon>Chaetomiaceae</taxon>
        <taxon>Parathielavia</taxon>
    </lineage>
</organism>
<proteinExistence type="predicted"/>
<feature type="domain" description="SET" evidence="3">
    <location>
        <begin position="121"/>
        <end position="278"/>
    </location>
</feature>
<reference evidence="4" key="2">
    <citation type="submission" date="2023-05" db="EMBL/GenBank/DDBJ databases">
        <authorList>
            <consortium name="Lawrence Berkeley National Laboratory"/>
            <person name="Steindorff A."/>
            <person name="Hensen N."/>
            <person name="Bonometti L."/>
            <person name="Westerberg I."/>
            <person name="Brannstrom I.O."/>
            <person name="Guillou S."/>
            <person name="Cros-Aarteil S."/>
            <person name="Calhoun S."/>
            <person name="Haridas S."/>
            <person name="Kuo A."/>
            <person name="Mondo S."/>
            <person name="Pangilinan J."/>
            <person name="Riley R."/>
            <person name="Labutti K."/>
            <person name="Andreopoulos B."/>
            <person name="Lipzen A."/>
            <person name="Chen C."/>
            <person name="Yanf M."/>
            <person name="Daum C."/>
            <person name="Ng V."/>
            <person name="Clum A."/>
            <person name="Ohm R."/>
            <person name="Martin F."/>
            <person name="Silar P."/>
            <person name="Natvig D."/>
            <person name="Lalanne C."/>
            <person name="Gautier V."/>
            <person name="Ament-Velasquez S.L."/>
            <person name="Kruys A."/>
            <person name="Hutchinson M.I."/>
            <person name="Powell A.J."/>
            <person name="Barry K."/>
            <person name="Miller A.N."/>
            <person name="Grigoriev I.V."/>
            <person name="Debuchy R."/>
            <person name="Gladieux P."/>
            <person name="Thoren M.H."/>
            <person name="Johannesson H."/>
        </authorList>
    </citation>
    <scope>NUCLEOTIDE SEQUENCE</scope>
    <source>
        <strain evidence="4">CBS 731.68</strain>
    </source>
</reference>
<dbReference type="Pfam" id="PF00856">
    <property type="entry name" value="SET"/>
    <property type="match status" value="1"/>
</dbReference>
<dbReference type="EMBL" id="MU853253">
    <property type="protein sequence ID" value="KAK4119155.1"/>
    <property type="molecule type" value="Genomic_DNA"/>
</dbReference>
<evidence type="ECO:0000313" key="5">
    <source>
        <dbReference type="Proteomes" id="UP001302602"/>
    </source>
</evidence>
<sequence>MRSLTTLLIALLFTIGSFSSPNPPPAQCGLDAAPHPVYRNLTTCLDSSTATPPSSWHPWTHKPYCTPSSSTPWCVFTRASSPAAHGLSVITTPDEASAALNPLLHALDAPFFAPEKLMLPRPYEVRDIPGKGKGAIATRRIEKGRAVLVDYASIFAVVEYPADVMREEVRELLRVAAAQLGEPEEVEGLSRRGRRGGRVAEEEEGEEGMSVMEDVMLTNSFGTVIGGKEYMGLFTDLARFNHACEPNAFIHFSETTLSMTVWSARDIEPEEEITITYTGAGLTSKERHKSLENVWGFKCQCSLCTAPPVVLKASDTRREEIRRLQDKVVELAQQGRFSKAIEAAERLFTLVDEEGLTEQMGDMYEVPARLYYHVGNLEKALEYTLKVRHEIDGYGVPGTLGEQKIEMLKGVIARIEREITNKQEREGSS</sequence>
<dbReference type="InterPro" id="IPR053185">
    <property type="entry name" value="SET_domain_protein"/>
</dbReference>
<feature type="region of interest" description="Disordered" evidence="1">
    <location>
        <begin position="184"/>
        <end position="208"/>
    </location>
</feature>
<dbReference type="PANTHER" id="PTHR47332:SF6">
    <property type="entry name" value="SET DOMAIN-CONTAINING PROTEIN"/>
    <property type="match status" value="1"/>
</dbReference>
<comment type="caution">
    <text evidence="4">The sequence shown here is derived from an EMBL/GenBank/DDBJ whole genome shotgun (WGS) entry which is preliminary data.</text>
</comment>
<dbReference type="Gene3D" id="2.170.270.10">
    <property type="entry name" value="SET domain"/>
    <property type="match status" value="1"/>
</dbReference>
<dbReference type="AlphaFoldDB" id="A0AAN6TS51"/>
<dbReference type="RefSeq" id="XP_062642928.1">
    <property type="nucleotide sequence ID" value="XM_062795798.1"/>
</dbReference>
<keyword evidence="2" id="KW-0732">Signal</keyword>
<dbReference type="InterPro" id="IPR046341">
    <property type="entry name" value="SET_dom_sf"/>
</dbReference>
<dbReference type="SUPFAM" id="SSF82199">
    <property type="entry name" value="SET domain"/>
    <property type="match status" value="1"/>
</dbReference>
<dbReference type="GeneID" id="87832566"/>
<feature type="signal peptide" evidence="2">
    <location>
        <begin position="1"/>
        <end position="19"/>
    </location>
</feature>
<dbReference type="CDD" id="cd20071">
    <property type="entry name" value="SET_SMYD"/>
    <property type="match status" value="1"/>
</dbReference>
<accession>A0AAN6TS51</accession>
<evidence type="ECO:0000313" key="4">
    <source>
        <dbReference type="EMBL" id="KAK4119155.1"/>
    </source>
</evidence>
<evidence type="ECO:0000256" key="1">
    <source>
        <dbReference type="SAM" id="MobiDB-lite"/>
    </source>
</evidence>
<evidence type="ECO:0000256" key="2">
    <source>
        <dbReference type="SAM" id="SignalP"/>
    </source>
</evidence>
<feature type="chain" id="PRO_5042913216" evidence="2">
    <location>
        <begin position="20"/>
        <end position="429"/>
    </location>
</feature>
<evidence type="ECO:0000259" key="3">
    <source>
        <dbReference type="PROSITE" id="PS50280"/>
    </source>
</evidence>
<dbReference type="SUPFAM" id="SSF48452">
    <property type="entry name" value="TPR-like"/>
    <property type="match status" value="1"/>
</dbReference>
<dbReference type="InterPro" id="IPR011990">
    <property type="entry name" value="TPR-like_helical_dom_sf"/>
</dbReference>
<protein>
    <submittedName>
        <fullName evidence="4">SET domain-containing protein</fullName>
    </submittedName>
</protein>
<reference evidence="4" key="1">
    <citation type="journal article" date="2023" name="Mol. Phylogenet. Evol.">
        <title>Genome-scale phylogeny and comparative genomics of the fungal order Sordariales.</title>
        <authorList>
            <person name="Hensen N."/>
            <person name="Bonometti L."/>
            <person name="Westerberg I."/>
            <person name="Brannstrom I.O."/>
            <person name="Guillou S."/>
            <person name="Cros-Aarteil S."/>
            <person name="Calhoun S."/>
            <person name="Haridas S."/>
            <person name="Kuo A."/>
            <person name="Mondo S."/>
            <person name="Pangilinan J."/>
            <person name="Riley R."/>
            <person name="LaButti K."/>
            <person name="Andreopoulos B."/>
            <person name="Lipzen A."/>
            <person name="Chen C."/>
            <person name="Yan M."/>
            <person name="Daum C."/>
            <person name="Ng V."/>
            <person name="Clum A."/>
            <person name="Steindorff A."/>
            <person name="Ohm R.A."/>
            <person name="Martin F."/>
            <person name="Silar P."/>
            <person name="Natvig D.O."/>
            <person name="Lalanne C."/>
            <person name="Gautier V."/>
            <person name="Ament-Velasquez S.L."/>
            <person name="Kruys A."/>
            <person name="Hutchinson M.I."/>
            <person name="Powell A.J."/>
            <person name="Barry K."/>
            <person name="Miller A.N."/>
            <person name="Grigoriev I.V."/>
            <person name="Debuchy R."/>
            <person name="Gladieux P."/>
            <person name="Hiltunen Thoren M."/>
            <person name="Johannesson H."/>
        </authorList>
    </citation>
    <scope>NUCLEOTIDE SEQUENCE</scope>
    <source>
        <strain evidence="4">CBS 731.68</strain>
    </source>
</reference>
<dbReference type="PROSITE" id="PS50280">
    <property type="entry name" value="SET"/>
    <property type="match status" value="1"/>
</dbReference>
<keyword evidence="5" id="KW-1185">Reference proteome</keyword>